<name>A0A3S2PQ62_ORYJA</name>
<evidence type="ECO:0008006" key="4">
    <source>
        <dbReference type="Google" id="ProtNLM"/>
    </source>
</evidence>
<dbReference type="Proteomes" id="UP000283210">
    <property type="component" value="Chromosome 21"/>
</dbReference>
<dbReference type="OrthoDB" id="8915654at2759"/>
<accession>A0A3S2PQ62</accession>
<dbReference type="AlphaFoldDB" id="A0A3S2PQ62"/>
<evidence type="ECO:0000313" key="2">
    <source>
        <dbReference type="EMBL" id="RVE57865.1"/>
    </source>
</evidence>
<evidence type="ECO:0000313" key="3">
    <source>
        <dbReference type="Proteomes" id="UP000283210"/>
    </source>
</evidence>
<dbReference type="EMBL" id="CM012457">
    <property type="protein sequence ID" value="RVE57865.1"/>
    <property type="molecule type" value="Genomic_DNA"/>
</dbReference>
<evidence type="ECO:0000256" key="1">
    <source>
        <dbReference type="SAM" id="SignalP"/>
    </source>
</evidence>
<feature type="chain" id="PRO_5018627105" description="Immunoglobulin V-set domain-containing protein" evidence="1">
    <location>
        <begin position="21"/>
        <end position="100"/>
    </location>
</feature>
<organism evidence="2 3">
    <name type="scientific">Oryzias javanicus</name>
    <name type="common">Javanese ricefish</name>
    <name type="synonym">Aplocheilus javanicus</name>
    <dbReference type="NCBI Taxonomy" id="123683"/>
    <lineage>
        <taxon>Eukaryota</taxon>
        <taxon>Metazoa</taxon>
        <taxon>Chordata</taxon>
        <taxon>Craniata</taxon>
        <taxon>Vertebrata</taxon>
        <taxon>Euteleostomi</taxon>
        <taxon>Actinopterygii</taxon>
        <taxon>Neopterygii</taxon>
        <taxon>Teleostei</taxon>
        <taxon>Neoteleostei</taxon>
        <taxon>Acanthomorphata</taxon>
        <taxon>Ovalentaria</taxon>
        <taxon>Atherinomorphae</taxon>
        <taxon>Beloniformes</taxon>
        <taxon>Adrianichthyidae</taxon>
        <taxon>Oryziinae</taxon>
        <taxon>Oryzias</taxon>
    </lineage>
</organism>
<keyword evidence="3" id="KW-1185">Reference proteome</keyword>
<reference evidence="2 3" key="1">
    <citation type="submission" date="2018-11" db="EMBL/GenBank/DDBJ databases">
        <authorList>
            <person name="Lopez-Roques C."/>
            <person name="Donnadieu C."/>
            <person name="Bouchez O."/>
            <person name="Klopp C."/>
            <person name="Cabau C."/>
            <person name="Zahm M."/>
        </authorList>
    </citation>
    <scope>NUCLEOTIDE SEQUENCE [LARGE SCALE GENOMIC DNA]</scope>
    <source>
        <strain evidence="2">RS831</strain>
        <tissue evidence="2">Whole body</tissue>
    </source>
</reference>
<protein>
    <recommendedName>
        <fullName evidence="4">Immunoglobulin V-set domain-containing protein</fullName>
    </recommendedName>
</protein>
<proteinExistence type="predicted"/>
<keyword evidence="1" id="KW-0732">Signal</keyword>
<dbReference type="InterPro" id="IPR036179">
    <property type="entry name" value="Ig-like_dom_sf"/>
</dbReference>
<gene>
    <name evidence="2" type="ORF">OJAV_G00203660</name>
</gene>
<dbReference type="Gene3D" id="2.60.40.10">
    <property type="entry name" value="Immunoglobulins"/>
    <property type="match status" value="1"/>
</dbReference>
<sequence>MIIMFWRNTAVLILIQLIQAQQVFAAPSFTEHRSLEVSRGDSVTLTCNVRLLLQKMCKKMRVSVRRDSLQFPQKLSVFVLNAIEEDDGREHGDEGMEFQL</sequence>
<reference evidence="2 3" key="2">
    <citation type="submission" date="2019-01" db="EMBL/GenBank/DDBJ databases">
        <title>A chromosome length genome reference of the Java medaka (oryzias javanicus).</title>
        <authorList>
            <person name="Herpin A."/>
            <person name="Takehana Y."/>
            <person name="Naruse K."/>
            <person name="Ansai S."/>
            <person name="Kawaguchi M."/>
        </authorList>
    </citation>
    <scope>NUCLEOTIDE SEQUENCE [LARGE SCALE GENOMIC DNA]</scope>
    <source>
        <strain evidence="2">RS831</strain>
        <tissue evidence="2">Whole body</tissue>
    </source>
</reference>
<dbReference type="SUPFAM" id="SSF48726">
    <property type="entry name" value="Immunoglobulin"/>
    <property type="match status" value="1"/>
</dbReference>
<feature type="signal peptide" evidence="1">
    <location>
        <begin position="1"/>
        <end position="20"/>
    </location>
</feature>
<dbReference type="InterPro" id="IPR013783">
    <property type="entry name" value="Ig-like_fold"/>
</dbReference>